<evidence type="ECO:0000256" key="7">
    <source>
        <dbReference type="ARBA" id="ARBA00022989"/>
    </source>
</evidence>
<evidence type="ECO:0000256" key="10">
    <source>
        <dbReference type="RuleBase" id="RU366056"/>
    </source>
</evidence>
<keyword evidence="7 10" id="KW-1133">Transmembrane helix</keyword>
<evidence type="ECO:0000256" key="2">
    <source>
        <dbReference type="ARBA" id="ARBA00004687"/>
    </source>
</evidence>
<dbReference type="EMBL" id="GEZM01096141">
    <property type="protein sequence ID" value="JAV55127.1"/>
    <property type="molecule type" value="Transcribed_RNA"/>
</dbReference>
<evidence type="ECO:0000256" key="9">
    <source>
        <dbReference type="ARBA" id="ARBA00023180"/>
    </source>
</evidence>
<evidence type="ECO:0000256" key="4">
    <source>
        <dbReference type="ARBA" id="ARBA00022502"/>
    </source>
</evidence>
<dbReference type="GO" id="GO:0005789">
    <property type="term" value="C:endoplasmic reticulum membrane"/>
    <property type="evidence" value="ECO:0007669"/>
    <property type="project" value="UniProtKB-SubCell"/>
</dbReference>
<dbReference type="PANTHER" id="PTHR28650:SF1">
    <property type="entry name" value="PHOSPHATIDYLINOSITOL-GLYCAN BIOSYNTHESIS CLASS X PROTEIN"/>
    <property type="match status" value="1"/>
</dbReference>
<keyword evidence="6 10" id="KW-0256">Endoplasmic reticulum</keyword>
<evidence type="ECO:0000256" key="3">
    <source>
        <dbReference type="ARBA" id="ARBA00010345"/>
    </source>
</evidence>
<feature type="chain" id="PRO_5025079632" description="Phosphatidylinositol-glycan biosynthesis class X protein" evidence="10">
    <location>
        <begin position="18"/>
        <end position="236"/>
    </location>
</feature>
<name>A0A1Y1K8M4_PHOPY</name>
<protein>
    <recommendedName>
        <fullName evidence="10">Phosphatidylinositol-glycan biosynthesis class X protein</fullName>
    </recommendedName>
</protein>
<proteinExistence type="inferred from homology"/>
<keyword evidence="10" id="KW-0732">Signal</keyword>
<evidence type="ECO:0000313" key="11">
    <source>
        <dbReference type="EMBL" id="JAV55127.1"/>
    </source>
</evidence>
<dbReference type="OrthoDB" id="5546453at2759"/>
<keyword evidence="9" id="KW-0325">Glycoprotein</keyword>
<keyword evidence="5 10" id="KW-0812">Transmembrane</keyword>
<feature type="transmembrane region" description="Helical" evidence="10">
    <location>
        <begin position="209"/>
        <end position="231"/>
    </location>
</feature>
<comment type="subcellular location">
    <subcellularLocation>
        <location evidence="1 10">Endoplasmic reticulum membrane</location>
        <topology evidence="1 10">Single-pass membrane protein</topology>
    </subcellularLocation>
</comment>
<comment type="function">
    <text evidence="10">Stabilizing subunit of the glycosylphosphatidylinositol-mannosyltransferase I complex which catalyzes the transfer of the first mannose, via an alpha-1,4 bond from a dolichol-phosphate-mannose (Dol-P-Man) to the glucosaminyl acyl phosphatidylinositol (GlcN-(acyl)PI) intermediate to generate alpha-D-Man-(1-&gt;4)-alpha-D-GlcN-(1-&gt;6)-(1-radyl,2-acyl-sn-glycero-3-phospho)-2-acyl-inositol and participates in the sixth step of the glycosylphosphatidylinositol-anchor biosynthesis. Probably acts by stabilizing the mannosyltransferase PIGM.</text>
</comment>
<dbReference type="SMART" id="SM00780">
    <property type="entry name" value="PIG-X"/>
    <property type="match status" value="1"/>
</dbReference>
<dbReference type="GO" id="GO:0006506">
    <property type="term" value="P:GPI anchor biosynthetic process"/>
    <property type="evidence" value="ECO:0007669"/>
    <property type="project" value="UniProtKB-UniPathway"/>
</dbReference>
<dbReference type="InterPro" id="IPR013233">
    <property type="entry name" value="PIG-X/PBN1"/>
</dbReference>
<dbReference type="InterPro" id="IPR040039">
    <property type="entry name" value="PIGX"/>
</dbReference>
<dbReference type="AlphaFoldDB" id="A0A1Y1K8M4"/>
<organism evidence="11">
    <name type="scientific">Photinus pyralis</name>
    <name type="common">Common eastern firefly</name>
    <name type="synonym">Lampyris pyralis</name>
    <dbReference type="NCBI Taxonomy" id="7054"/>
    <lineage>
        <taxon>Eukaryota</taxon>
        <taxon>Metazoa</taxon>
        <taxon>Ecdysozoa</taxon>
        <taxon>Arthropoda</taxon>
        <taxon>Hexapoda</taxon>
        <taxon>Insecta</taxon>
        <taxon>Pterygota</taxon>
        <taxon>Neoptera</taxon>
        <taxon>Endopterygota</taxon>
        <taxon>Coleoptera</taxon>
        <taxon>Polyphaga</taxon>
        <taxon>Elateriformia</taxon>
        <taxon>Elateroidea</taxon>
        <taxon>Lampyridae</taxon>
        <taxon>Lampyrinae</taxon>
        <taxon>Photinus</taxon>
    </lineage>
</organism>
<accession>A0A1Y1K8M4</accession>
<dbReference type="RefSeq" id="XP_031352883.1">
    <property type="nucleotide sequence ID" value="XM_031497023.1"/>
</dbReference>
<sequence length="236" mass="26480">MQAPILATILLIYGVNANYNEDCLNLQVSISQKVENEGFHREINWLIESLDLNHDEWSRSYCEIALRLNIPSEMFVNPDEIGELNRTGQISAYIEGYVNVETPAHESNEHQLYVFLRGHDIRKMSVRVPIHLRYQRAVIAGGFGKINLSRPSLVARCPIAGRRLCGQKQNVVAPCDSVGIYKCDWENVTYQALFDDVQLFVPIGDLDDFPIVAIVSLLLGCVGSIYILSVLSTTAV</sequence>
<comment type="similarity">
    <text evidence="3 10">Belongs to the PIGX family.</text>
</comment>
<keyword evidence="8 10" id="KW-0472">Membrane</keyword>
<dbReference type="PANTHER" id="PTHR28650">
    <property type="entry name" value="PHOSPHATIDYLINOSITOL-GLYCAN BIOSYNTHESIS CLASS X PROTEIN"/>
    <property type="match status" value="1"/>
</dbReference>
<dbReference type="KEGG" id="ppyr:116177871"/>
<dbReference type="Pfam" id="PF08320">
    <property type="entry name" value="PIG-X"/>
    <property type="match status" value="1"/>
</dbReference>
<comment type="pathway">
    <text evidence="2 10">Glycolipid biosynthesis; glycosylphosphatidylinositol-anchor biosynthesis.</text>
</comment>
<evidence type="ECO:0000256" key="1">
    <source>
        <dbReference type="ARBA" id="ARBA00004389"/>
    </source>
</evidence>
<keyword evidence="4 10" id="KW-0337">GPI-anchor biosynthesis</keyword>
<dbReference type="GeneID" id="116177871"/>
<evidence type="ECO:0000256" key="5">
    <source>
        <dbReference type="ARBA" id="ARBA00022692"/>
    </source>
</evidence>
<dbReference type="UniPathway" id="UPA00196"/>
<reference evidence="11" key="1">
    <citation type="journal article" date="2016" name="Sci. Rep.">
        <title>Molecular characterization of firefly nuptial gifts: a multi-omics approach sheds light on postcopulatory sexual selection.</title>
        <authorList>
            <person name="Al-Wathiqui N."/>
            <person name="Fallon T.R."/>
            <person name="South A."/>
            <person name="Weng J.K."/>
            <person name="Lewis S.M."/>
        </authorList>
    </citation>
    <scope>NUCLEOTIDE SEQUENCE</scope>
</reference>
<feature type="signal peptide" evidence="10">
    <location>
        <begin position="1"/>
        <end position="17"/>
    </location>
</feature>
<evidence type="ECO:0000256" key="8">
    <source>
        <dbReference type="ARBA" id="ARBA00023136"/>
    </source>
</evidence>
<evidence type="ECO:0000256" key="6">
    <source>
        <dbReference type="ARBA" id="ARBA00022824"/>
    </source>
</evidence>